<dbReference type="Proteomes" id="UP000050424">
    <property type="component" value="Unassembled WGS sequence"/>
</dbReference>
<dbReference type="Pfam" id="PF03061">
    <property type="entry name" value="4HBT"/>
    <property type="match status" value="1"/>
</dbReference>
<evidence type="ECO:0000313" key="3">
    <source>
        <dbReference type="Proteomes" id="UP000050424"/>
    </source>
</evidence>
<comment type="caution">
    <text evidence="2">The sequence shown here is derived from an EMBL/GenBank/DDBJ whole genome shotgun (WGS) entry which is preliminary data.</text>
</comment>
<feature type="domain" description="Thioesterase" evidence="1">
    <location>
        <begin position="92"/>
        <end position="173"/>
    </location>
</feature>
<protein>
    <recommendedName>
        <fullName evidence="1">Thioesterase domain-containing protein</fullName>
    </recommendedName>
</protein>
<evidence type="ECO:0000313" key="2">
    <source>
        <dbReference type="EMBL" id="KPM41844.1"/>
    </source>
</evidence>
<reference evidence="2 3" key="1">
    <citation type="submission" date="2015-09" db="EMBL/GenBank/DDBJ databases">
        <title>Draft genome of a European isolate of the apple canker pathogen Neonectria ditissima.</title>
        <authorList>
            <person name="Gomez-Cortecero A."/>
            <person name="Harrison R.J."/>
            <person name="Armitage A.D."/>
        </authorList>
    </citation>
    <scope>NUCLEOTIDE SEQUENCE [LARGE SCALE GENOMIC DNA]</scope>
    <source>
        <strain evidence="2 3">R09/05</strain>
    </source>
</reference>
<gene>
    <name evidence="2" type="ORF">AK830_g4698</name>
</gene>
<dbReference type="AlphaFoldDB" id="A0A0N8H7I2"/>
<keyword evidence="3" id="KW-1185">Reference proteome</keyword>
<accession>A0A0N8H7I2</accession>
<dbReference type="Gene3D" id="3.10.129.10">
    <property type="entry name" value="Hotdog Thioesterase"/>
    <property type="match status" value="1"/>
</dbReference>
<dbReference type="PANTHER" id="PTHR47260:SF3">
    <property type="entry name" value="THIOESTERASE FAMILY PROTEIN (AFU_ORTHOLOGUE AFUA_7G03960)"/>
    <property type="match status" value="1"/>
</dbReference>
<name>A0A0N8H7I2_9HYPO</name>
<proteinExistence type="predicted"/>
<dbReference type="InterPro" id="IPR052061">
    <property type="entry name" value="PTE-AB_protein"/>
</dbReference>
<dbReference type="STRING" id="78410.A0A0N8H7I2"/>
<sequence length="188" mass="20762">MTTQLDHFLSIPWCAKRLNDPTIAFLHDHDKSQDSKRSRGSFAEGIYKLADGVRAQLAFYPRQPREGVDPEAPFPELSVIFDVGAGVSGWPGISHGGFVSFLFDTVAGRLALCNVDERPGEGASPLTMTARLEINYRKPVRLDQVLVVTVFVKRIEGRKMLVGIELEDESRTVLSDGEALFTLSTAKL</sequence>
<organism evidence="2 3">
    <name type="scientific">Neonectria ditissima</name>
    <dbReference type="NCBI Taxonomy" id="78410"/>
    <lineage>
        <taxon>Eukaryota</taxon>
        <taxon>Fungi</taxon>
        <taxon>Dikarya</taxon>
        <taxon>Ascomycota</taxon>
        <taxon>Pezizomycotina</taxon>
        <taxon>Sordariomycetes</taxon>
        <taxon>Hypocreomycetidae</taxon>
        <taxon>Hypocreales</taxon>
        <taxon>Nectriaceae</taxon>
        <taxon>Neonectria</taxon>
    </lineage>
</organism>
<dbReference type="PANTHER" id="PTHR47260">
    <property type="entry name" value="UPF0644 PROTEIN PB2B4.06"/>
    <property type="match status" value="1"/>
</dbReference>
<dbReference type="SUPFAM" id="SSF54637">
    <property type="entry name" value="Thioesterase/thiol ester dehydrase-isomerase"/>
    <property type="match status" value="1"/>
</dbReference>
<dbReference type="InterPro" id="IPR029069">
    <property type="entry name" value="HotDog_dom_sf"/>
</dbReference>
<dbReference type="CDD" id="cd03443">
    <property type="entry name" value="PaaI_thioesterase"/>
    <property type="match status" value="1"/>
</dbReference>
<dbReference type="EMBL" id="LKCW01000058">
    <property type="protein sequence ID" value="KPM41844.1"/>
    <property type="molecule type" value="Genomic_DNA"/>
</dbReference>
<dbReference type="InterPro" id="IPR006683">
    <property type="entry name" value="Thioestr_dom"/>
</dbReference>
<evidence type="ECO:0000259" key="1">
    <source>
        <dbReference type="Pfam" id="PF03061"/>
    </source>
</evidence>
<dbReference type="OrthoDB" id="506431at2759"/>